<dbReference type="Proteomes" id="UP000789920">
    <property type="component" value="Unassembled WGS sequence"/>
</dbReference>
<accession>A0ACA9R7W9</accession>
<sequence length="527" mass="60721">GTFHIKNVENTTNHTNVENTMNYENVENTMNYENVKNTTNHTNVENVKNTTNHTNVENVKNTTNHTNVENVKNTTNHSNVGNVKNTTNHTNTMNYENVKNTTNHTIVETNHTIAENTTNRTNAENRPNSTNVEDTVKKYTDVNYLEFDLIYNKYVKKHNRIVSKLLAKPNSSKLPKVVVVQPDLTQGFGNRIPSMVCAFIYSLISDRLFFIDGYDNFSSYYEKDFEHDWKSVADMYKNSTSRHLHKENSYNDFPLVARGNLSNEKTDILYVYTWDYVCAPIISNPHYKEWFNKVIPDYKVFTAISLKLLRLHPNISKQVETFADNNFNDYNIGIHLREKKKTLGLITAVEHYIEVVKMLMLEVKNKNITIFVAADSNDGRKKLVNLLRKIITYNNNSIKIVHTDDDMDAQNPFNSNTGSEVGALIDMKLLGLCDDLVITYASSFGFVAAGWSQKVFRRQRGPFVVMPITNSSDDFWTADKVWVYGAISSEPCMYLSKWLIDQEDEETSSAFKSNPLWIHYSQCHWPI</sequence>
<comment type="caution">
    <text evidence="1">The sequence shown here is derived from an EMBL/GenBank/DDBJ whole genome shotgun (WGS) entry which is preliminary data.</text>
</comment>
<reference evidence="1" key="1">
    <citation type="submission" date="2021-06" db="EMBL/GenBank/DDBJ databases">
        <authorList>
            <person name="Kallberg Y."/>
            <person name="Tangrot J."/>
            <person name="Rosling A."/>
        </authorList>
    </citation>
    <scope>NUCLEOTIDE SEQUENCE</scope>
    <source>
        <strain evidence="1">MA461A</strain>
    </source>
</reference>
<evidence type="ECO:0000313" key="1">
    <source>
        <dbReference type="EMBL" id="CAG8781261.1"/>
    </source>
</evidence>
<keyword evidence="2" id="KW-1185">Reference proteome</keyword>
<dbReference type="EMBL" id="CAJVQC010045408">
    <property type="protein sequence ID" value="CAG8781261.1"/>
    <property type="molecule type" value="Genomic_DNA"/>
</dbReference>
<organism evidence="1 2">
    <name type="scientific">Racocetra persica</name>
    <dbReference type="NCBI Taxonomy" id="160502"/>
    <lineage>
        <taxon>Eukaryota</taxon>
        <taxon>Fungi</taxon>
        <taxon>Fungi incertae sedis</taxon>
        <taxon>Mucoromycota</taxon>
        <taxon>Glomeromycotina</taxon>
        <taxon>Glomeromycetes</taxon>
        <taxon>Diversisporales</taxon>
        <taxon>Gigasporaceae</taxon>
        <taxon>Racocetra</taxon>
    </lineage>
</organism>
<protein>
    <submittedName>
        <fullName evidence="1">27707_t:CDS:1</fullName>
    </submittedName>
</protein>
<name>A0ACA9R7W9_9GLOM</name>
<gene>
    <name evidence="1" type="ORF">RPERSI_LOCUS17620</name>
</gene>
<evidence type="ECO:0000313" key="2">
    <source>
        <dbReference type="Proteomes" id="UP000789920"/>
    </source>
</evidence>
<proteinExistence type="predicted"/>
<feature type="non-terminal residue" evidence="1">
    <location>
        <position position="1"/>
    </location>
</feature>